<name>A0ABS7WY32_9GAMM</name>
<evidence type="ECO:0000256" key="1">
    <source>
        <dbReference type="ARBA" id="ARBA00034120"/>
    </source>
</evidence>
<proteinExistence type="inferred from homology"/>
<comment type="similarity">
    <text evidence="1">Belongs to the bacterial reverse transcriptase family.</text>
</comment>
<feature type="domain" description="Reverse transcriptase" evidence="2">
    <location>
        <begin position="55"/>
        <end position="289"/>
    </location>
</feature>
<evidence type="ECO:0000313" key="3">
    <source>
        <dbReference type="EMBL" id="MBZ9567528.1"/>
    </source>
</evidence>
<evidence type="ECO:0000259" key="2">
    <source>
        <dbReference type="PROSITE" id="PS50878"/>
    </source>
</evidence>
<dbReference type="PANTHER" id="PTHR34047">
    <property type="entry name" value="NUCLEAR INTRON MATURASE 1, MITOCHONDRIAL-RELATED"/>
    <property type="match status" value="1"/>
</dbReference>
<dbReference type="InterPro" id="IPR051083">
    <property type="entry name" value="GrpII_Intron_Splice-Mob/Def"/>
</dbReference>
<dbReference type="InterPro" id="IPR043502">
    <property type="entry name" value="DNA/RNA_pol_sf"/>
</dbReference>
<dbReference type="CDD" id="cd01651">
    <property type="entry name" value="RT_G2_intron"/>
    <property type="match status" value="1"/>
</dbReference>
<organism evidence="3 4">
    <name type="scientific">Modicisalibacter tunisiensis</name>
    <dbReference type="NCBI Taxonomy" id="390637"/>
    <lineage>
        <taxon>Bacteria</taxon>
        <taxon>Pseudomonadati</taxon>
        <taxon>Pseudomonadota</taxon>
        <taxon>Gammaproteobacteria</taxon>
        <taxon>Oceanospirillales</taxon>
        <taxon>Halomonadaceae</taxon>
        <taxon>Modicisalibacter</taxon>
    </lineage>
</organism>
<dbReference type="RefSeq" id="WP_224415639.1">
    <property type="nucleotide sequence ID" value="NZ_JAGXFC010000001.1"/>
</dbReference>
<dbReference type="InterPro" id="IPR043128">
    <property type="entry name" value="Rev_trsase/Diguanyl_cyclase"/>
</dbReference>
<dbReference type="PROSITE" id="PS50878">
    <property type="entry name" value="RT_POL"/>
    <property type="match status" value="1"/>
</dbReference>
<dbReference type="InterPro" id="IPR000477">
    <property type="entry name" value="RT_dom"/>
</dbReference>
<sequence>MSKSALRTVASPDYLKVVWKEMYDNTLPRKRNSKGRDGISINSFQEHKKEFIKRISDDIKNSRYSFWDLAPVFLPKSDGKERLICVPVVQDRLVQRAILKFLYDNGCRAETSISYGFVKGRNVSKALKEAVRLRRKKGFVYKADISSFFDNISREGLEERVKRKVKHRSLHDLLVSTISLEVATATKAEGKRIRRQGLVLGKGVRQGMPISPFFANLILERFDNHLISRGFSVIRYADDIIAFSESEEGCQEIEDVIKDELEKVGLGIKESKSGLYDPVESVDFLGLGIVRKGKGYSVEVTDSQLQKIRAKILEVSDLDYCNARGITITQFLSRLDNICEGYKNYYGKFDNERQVDDLLVSARNNALDNMIRGVFGIDYKDLNNKKKRFIGIDE</sequence>
<dbReference type="SUPFAM" id="SSF56672">
    <property type="entry name" value="DNA/RNA polymerases"/>
    <property type="match status" value="1"/>
</dbReference>
<comment type="caution">
    <text evidence="3">The sequence shown here is derived from an EMBL/GenBank/DDBJ whole genome shotgun (WGS) entry which is preliminary data.</text>
</comment>
<keyword evidence="4" id="KW-1185">Reference proteome</keyword>
<dbReference type="Proteomes" id="UP001319883">
    <property type="component" value="Unassembled WGS sequence"/>
</dbReference>
<dbReference type="Pfam" id="PF00078">
    <property type="entry name" value="RVT_1"/>
    <property type="match status" value="1"/>
</dbReference>
<evidence type="ECO:0000313" key="4">
    <source>
        <dbReference type="Proteomes" id="UP001319883"/>
    </source>
</evidence>
<reference evidence="3 4" key="1">
    <citation type="submission" date="2021-05" db="EMBL/GenBank/DDBJ databases">
        <title>Petroleum and Energy Research Collection (APPE): ex situ preservation of microbial diversity associated with the oil industry and exploitation of its biotechnological potential.</title>
        <authorList>
            <person name="Paixao C.T.M."/>
            <person name="Gomes M.B."/>
            <person name="Oliveira V.M."/>
        </authorList>
    </citation>
    <scope>NUCLEOTIDE SEQUENCE [LARGE SCALE GENOMIC DNA]</scope>
    <source>
        <strain evidence="3 4">LIT2</strain>
    </source>
</reference>
<dbReference type="Gene3D" id="3.30.70.270">
    <property type="match status" value="1"/>
</dbReference>
<gene>
    <name evidence="3" type="ORF">KGQ91_07515</name>
</gene>
<protein>
    <recommendedName>
        <fullName evidence="2">Reverse transcriptase domain-containing protein</fullName>
    </recommendedName>
</protein>
<accession>A0ABS7WY32</accession>
<dbReference type="EMBL" id="JAGXFD010000001">
    <property type="protein sequence ID" value="MBZ9567528.1"/>
    <property type="molecule type" value="Genomic_DNA"/>
</dbReference>
<dbReference type="PANTHER" id="PTHR34047:SF8">
    <property type="entry name" value="PROTEIN YKFC"/>
    <property type="match status" value="1"/>
</dbReference>